<dbReference type="GeneID" id="5045596"/>
<name>A0EAU7_PARTE</name>
<evidence type="ECO:0000313" key="4">
    <source>
        <dbReference type="Proteomes" id="UP000000600"/>
    </source>
</evidence>
<accession>A0EAU7</accession>
<keyword evidence="1" id="KW-0175">Coiled coil</keyword>
<dbReference type="OMA" id="IQINEQC"/>
<gene>
    <name evidence="3" type="ORF">GSPATT00025148001</name>
</gene>
<evidence type="ECO:0000256" key="2">
    <source>
        <dbReference type="SAM" id="MobiDB-lite"/>
    </source>
</evidence>
<feature type="region of interest" description="Disordered" evidence="2">
    <location>
        <begin position="361"/>
        <end position="424"/>
    </location>
</feature>
<proteinExistence type="predicted"/>
<dbReference type="OrthoDB" id="302838at2759"/>
<dbReference type="Proteomes" id="UP000000600">
    <property type="component" value="Unassembled WGS sequence"/>
</dbReference>
<feature type="compositionally biased region" description="Polar residues" evidence="2">
    <location>
        <begin position="366"/>
        <end position="379"/>
    </location>
</feature>
<organism evidence="3 4">
    <name type="scientific">Paramecium tetraurelia</name>
    <dbReference type="NCBI Taxonomy" id="5888"/>
    <lineage>
        <taxon>Eukaryota</taxon>
        <taxon>Sar</taxon>
        <taxon>Alveolata</taxon>
        <taxon>Ciliophora</taxon>
        <taxon>Intramacronucleata</taxon>
        <taxon>Oligohymenophorea</taxon>
        <taxon>Peniculida</taxon>
        <taxon>Parameciidae</taxon>
        <taxon>Paramecium</taxon>
    </lineage>
</organism>
<dbReference type="EMBL" id="CT868668">
    <property type="protein sequence ID" value="CAK92414.1"/>
    <property type="molecule type" value="Genomic_DNA"/>
</dbReference>
<dbReference type="AlphaFoldDB" id="A0EAU7"/>
<keyword evidence="4" id="KW-1185">Reference proteome</keyword>
<dbReference type="HOGENOM" id="CLU_648078_0_0_1"/>
<evidence type="ECO:0000256" key="1">
    <source>
        <dbReference type="SAM" id="Coils"/>
    </source>
</evidence>
<dbReference type="InParanoid" id="A0EAU7"/>
<dbReference type="RefSeq" id="XP_001459811.1">
    <property type="nucleotide sequence ID" value="XM_001459774.1"/>
</dbReference>
<feature type="compositionally biased region" description="Basic and acidic residues" evidence="2">
    <location>
        <begin position="380"/>
        <end position="395"/>
    </location>
</feature>
<dbReference type="KEGG" id="ptm:GSPATT00025148001"/>
<sequence>MKALTPKVIQENYYTKYSQLSEECNNKPEKLRALLKQLNDEVGIYLSKKKPVKSTFQIHLEQIQFPNKDVLQKEQMNNVEILKRLKFQIHQQQKRLTILEQKTMKIDLENKISQCEDNIKTLAQQIETQKKITQRQGKEITQIEEQQGVSALQNEIRQIEKSIQEYQLKNYQLYELIDNEQKKFQQFSEYQSKVRDKVIFKEQQSAAILEQDPQIEQQYLKIQLQIQNQERHKKIIDEKYQADLKLFKQDINHKSKQLVELENCISKIHLEIIQINEQCQRFKEFQMKRSSQIRQRIKKSQYLNQQSYQGQEDDQSEHNLQILSKSFTSPQQIDNSVQLNQETDCEQKNQKKFSTILEDLNDGKQDQNQPNNENSNEDTNQLKDETKNDETKNEETNNQVQTQDQEILEKQQESQKIEQQSQSG</sequence>
<feature type="coiled-coil region" evidence="1">
    <location>
        <begin position="82"/>
        <end position="169"/>
    </location>
</feature>
<evidence type="ECO:0000313" key="3">
    <source>
        <dbReference type="EMBL" id="CAK92414.1"/>
    </source>
</evidence>
<protein>
    <submittedName>
        <fullName evidence="3">Uncharacterized protein</fullName>
    </submittedName>
</protein>
<dbReference type="STRING" id="5888.A0EAU7"/>
<reference evidence="3 4" key="1">
    <citation type="journal article" date="2006" name="Nature">
        <title>Global trends of whole-genome duplications revealed by the ciliate Paramecium tetraurelia.</title>
        <authorList>
            <consortium name="Genoscope"/>
            <person name="Aury J.-M."/>
            <person name="Jaillon O."/>
            <person name="Duret L."/>
            <person name="Noel B."/>
            <person name="Jubin C."/>
            <person name="Porcel B.M."/>
            <person name="Segurens B."/>
            <person name="Daubin V."/>
            <person name="Anthouard V."/>
            <person name="Aiach N."/>
            <person name="Arnaiz O."/>
            <person name="Billaut A."/>
            <person name="Beisson J."/>
            <person name="Blanc I."/>
            <person name="Bouhouche K."/>
            <person name="Camara F."/>
            <person name="Duharcourt S."/>
            <person name="Guigo R."/>
            <person name="Gogendeau D."/>
            <person name="Katinka M."/>
            <person name="Keller A.-M."/>
            <person name="Kissmehl R."/>
            <person name="Klotz C."/>
            <person name="Koll F."/>
            <person name="Le Moue A."/>
            <person name="Lepere C."/>
            <person name="Malinsky S."/>
            <person name="Nowacki M."/>
            <person name="Nowak J.K."/>
            <person name="Plattner H."/>
            <person name="Poulain J."/>
            <person name="Ruiz F."/>
            <person name="Serrano V."/>
            <person name="Zagulski M."/>
            <person name="Dessen P."/>
            <person name="Betermier M."/>
            <person name="Weissenbach J."/>
            <person name="Scarpelli C."/>
            <person name="Schachter V."/>
            <person name="Sperling L."/>
            <person name="Meyer E."/>
            <person name="Cohen J."/>
            <person name="Wincker P."/>
        </authorList>
    </citation>
    <scope>NUCLEOTIDE SEQUENCE [LARGE SCALE GENOMIC DNA]</scope>
    <source>
        <strain evidence="3 4">Stock d4-2</strain>
    </source>
</reference>
<feature type="compositionally biased region" description="Basic and acidic residues" evidence="2">
    <location>
        <begin position="407"/>
        <end position="416"/>
    </location>
</feature>